<dbReference type="eggNOG" id="KOG2042">
    <property type="taxonomic scope" value="Eukaryota"/>
</dbReference>
<evidence type="ECO:0000256" key="3">
    <source>
        <dbReference type="ARBA" id="ARBA00022833"/>
    </source>
</evidence>
<dbReference type="GO" id="GO:0000209">
    <property type="term" value="P:protein polyubiquitination"/>
    <property type="evidence" value="ECO:0007669"/>
    <property type="project" value="TreeGrafter"/>
</dbReference>
<dbReference type="Pfam" id="PF04564">
    <property type="entry name" value="U-box"/>
    <property type="match status" value="1"/>
</dbReference>
<evidence type="ECO:0000256" key="4">
    <source>
        <dbReference type="SAM" id="MobiDB-lite"/>
    </source>
</evidence>
<dbReference type="Pfam" id="PF19318">
    <property type="entry name" value="DUF5918"/>
    <property type="match status" value="1"/>
</dbReference>
<dbReference type="PROSITE" id="PS00518">
    <property type="entry name" value="ZF_RING_1"/>
    <property type="match status" value="1"/>
</dbReference>
<evidence type="ECO:0000313" key="6">
    <source>
        <dbReference type="EMBL" id="AFP63327.1"/>
    </source>
</evidence>
<dbReference type="AlphaFoldDB" id="T1PL54"/>
<dbReference type="Gene3D" id="3.30.40.10">
    <property type="entry name" value="Zinc/RING finger domain, C3HC4 (zinc finger)"/>
    <property type="match status" value="1"/>
</dbReference>
<evidence type="ECO:0000313" key="7">
    <source>
        <dbReference type="Proteomes" id="UP001652621"/>
    </source>
</evidence>
<dbReference type="InterPro" id="IPR003613">
    <property type="entry name" value="Ubox_domain"/>
</dbReference>
<dbReference type="RefSeq" id="XP_058978402.1">
    <property type="nucleotide sequence ID" value="XM_059122419.1"/>
</dbReference>
<dbReference type="SUPFAM" id="SSF57850">
    <property type="entry name" value="RING/U-box"/>
    <property type="match status" value="1"/>
</dbReference>
<dbReference type="RefSeq" id="XP_005183830.2">
    <property type="nucleotide sequence ID" value="XM_005183773.4"/>
</dbReference>
<feature type="region of interest" description="Disordered" evidence="4">
    <location>
        <begin position="382"/>
        <end position="410"/>
    </location>
</feature>
<dbReference type="GO" id="GO:0008270">
    <property type="term" value="F:zinc ion binding"/>
    <property type="evidence" value="ECO:0007669"/>
    <property type="project" value="UniProtKB-KW"/>
</dbReference>
<gene>
    <name evidence="8 9" type="primary">LOC101897855</name>
</gene>
<dbReference type="VEuPathDB" id="VectorBase:MDOA003671"/>
<dbReference type="SMART" id="SM00504">
    <property type="entry name" value="Ubox"/>
    <property type="match status" value="1"/>
</dbReference>
<dbReference type="EMBL" id="KA648698">
    <property type="protein sequence ID" value="AFP63327.1"/>
    <property type="molecule type" value="mRNA"/>
</dbReference>
<feature type="compositionally biased region" description="Polar residues" evidence="4">
    <location>
        <begin position="203"/>
        <end position="214"/>
    </location>
</feature>
<dbReference type="InterPro" id="IPR013083">
    <property type="entry name" value="Znf_RING/FYVE/PHD"/>
</dbReference>
<evidence type="ECO:0000256" key="1">
    <source>
        <dbReference type="ARBA" id="ARBA00022723"/>
    </source>
</evidence>
<dbReference type="STRING" id="7370.A0A1I8MD30"/>
<name>T1PL54_MUSDO</name>
<feature type="region of interest" description="Disordered" evidence="4">
    <location>
        <begin position="193"/>
        <end position="214"/>
    </location>
</feature>
<reference evidence="6" key="1">
    <citation type="submission" date="2012-08" db="EMBL/GenBank/DDBJ databases">
        <title>Transcriptome of adult Musca domestica launches a platform for comparative house fly gene expression and characterization of differential gene expression among resistant and susceptible house flies.</title>
        <authorList>
            <person name="Liu N."/>
            <person name="Zhang L."/>
            <person name="Li M."/>
            <person name="Reid W."/>
        </authorList>
    </citation>
    <scope>NUCLEOTIDE SEQUENCE</scope>
    <source>
        <strain evidence="6">ALHF</strain>
        <tissue evidence="6">Whole body</tissue>
    </source>
</reference>
<dbReference type="Proteomes" id="UP001652621">
    <property type="component" value="Unplaced"/>
</dbReference>
<feature type="compositionally biased region" description="Low complexity" evidence="4">
    <location>
        <begin position="400"/>
        <end position="410"/>
    </location>
</feature>
<dbReference type="InterPro" id="IPR039847">
    <property type="entry name" value="Ubox5"/>
</dbReference>
<dbReference type="GO" id="GO:0005634">
    <property type="term" value="C:nucleus"/>
    <property type="evidence" value="ECO:0007669"/>
    <property type="project" value="TreeGrafter"/>
</dbReference>
<accession>T1PL54</accession>
<evidence type="ECO:0000313" key="9">
    <source>
        <dbReference type="RefSeq" id="XP_058978402.1"/>
    </source>
</evidence>
<organism evidence="6">
    <name type="scientific">Musca domestica</name>
    <name type="common">House fly</name>
    <dbReference type="NCBI Taxonomy" id="7370"/>
    <lineage>
        <taxon>Eukaryota</taxon>
        <taxon>Metazoa</taxon>
        <taxon>Ecdysozoa</taxon>
        <taxon>Arthropoda</taxon>
        <taxon>Hexapoda</taxon>
        <taxon>Insecta</taxon>
        <taxon>Pterygota</taxon>
        <taxon>Neoptera</taxon>
        <taxon>Endopterygota</taxon>
        <taxon>Diptera</taxon>
        <taxon>Brachycera</taxon>
        <taxon>Muscomorpha</taxon>
        <taxon>Muscoidea</taxon>
        <taxon>Muscidae</taxon>
        <taxon>Musca</taxon>
    </lineage>
</organism>
<dbReference type="GeneID" id="101897855"/>
<dbReference type="InterPro" id="IPR045696">
    <property type="entry name" value="Ubox5_N"/>
</dbReference>
<keyword evidence="7" id="KW-1185">Reference proteome</keyword>
<dbReference type="CDD" id="cd16660">
    <property type="entry name" value="RING-Ubox_RNF37"/>
    <property type="match status" value="1"/>
</dbReference>
<proteinExistence type="evidence at transcript level"/>
<dbReference type="KEGG" id="mde:101897855"/>
<sequence>MSLINFLNPKLKPSVECEAVCEDGYSVSNLIADDAEQLQRGFMAFNVTKPPVEIVFDFPKAIDLKVIKLWNSHGALRSTAFEVHGKYEGIWERVAYVRDLAKDVDSLTFCYQSDYNSKSSEQQQPSETVFFFKTAHKMLSNTKSIKLTIRATHKCPPVLRKVQIWGLPARSLDKADRELIKSIWNEITNPYDHAARQEDAGQRSPSRSVPELNQSSTLKIPEEFLDAITWELMIFPTVLPSGKVVDQSTIDKHSEEEAKWGRLPSDPFTGLEFTIHRKAILNLALKARIEKFLMENSEHFKTVPRSLGSSRVRRSKNRHASQFASLTQTHTHGAYSSLSKSYRTSATATLSSCPDANLIDDSAMAAGYHLPAKRARLMETSTSNSYAPLSHKGKLTKKYTTSTTSTSLSSLSTSSTSLRLASTATQTTSTFTAATSSFTTSSTLTLDVNSASATGSEVPDPSSSNSSNSIDQAIQQALQKITRFSQLPLEQPPKPVGCIKCQSPEFAYEIQTCRHLVCRECLVELSQQEKCICNKTFRSSDVERYHKL</sequence>
<feature type="domain" description="U-box" evidence="5">
    <location>
        <begin position="219"/>
        <end position="299"/>
    </location>
</feature>
<reference evidence="8 9" key="2">
    <citation type="submission" date="2025-05" db="UniProtKB">
        <authorList>
            <consortium name="RefSeq"/>
        </authorList>
    </citation>
    <scope>IDENTIFICATION</scope>
    <source>
        <strain evidence="8 9">Aabys</strain>
        <tissue evidence="8 9">Whole body</tissue>
    </source>
</reference>
<dbReference type="InterPro" id="IPR017907">
    <property type="entry name" value="Znf_RING_CS"/>
</dbReference>
<dbReference type="GO" id="GO:0034450">
    <property type="term" value="F:ubiquitin-ubiquitin ligase activity"/>
    <property type="evidence" value="ECO:0007669"/>
    <property type="project" value="TreeGrafter"/>
</dbReference>
<dbReference type="InterPro" id="IPR039925">
    <property type="entry name" value="RNF37_RING-Ubox"/>
</dbReference>
<dbReference type="VEuPathDB" id="VectorBase:MDOMA2_007872"/>
<keyword evidence="3" id="KW-0862">Zinc</keyword>
<keyword evidence="2" id="KW-0863">Zinc-finger</keyword>
<protein>
    <submittedName>
        <fullName evidence="8 9">RING finger protein 37</fullName>
    </submittedName>
    <submittedName>
        <fullName evidence="6">U-box domain protein</fullName>
    </submittedName>
</protein>
<evidence type="ECO:0000256" key="2">
    <source>
        <dbReference type="ARBA" id="ARBA00022771"/>
    </source>
</evidence>
<dbReference type="PANTHER" id="PTHR13492">
    <property type="entry name" value="RING FINGER PROTEIN 37"/>
    <property type="match status" value="1"/>
</dbReference>
<keyword evidence="1" id="KW-0479">Metal-binding</keyword>
<dbReference type="GO" id="GO:0031625">
    <property type="term" value="F:ubiquitin protein ligase binding"/>
    <property type="evidence" value="ECO:0007669"/>
    <property type="project" value="TreeGrafter"/>
</dbReference>
<evidence type="ECO:0000313" key="8">
    <source>
        <dbReference type="RefSeq" id="XP_005183830.2"/>
    </source>
</evidence>
<dbReference type="PANTHER" id="PTHR13492:SF2">
    <property type="entry name" value="RING FINGER PROTEIN 37"/>
    <property type="match status" value="1"/>
</dbReference>
<dbReference type="OrthoDB" id="20295at2759"/>
<dbReference type="PROSITE" id="PS51698">
    <property type="entry name" value="U_BOX"/>
    <property type="match status" value="1"/>
</dbReference>
<evidence type="ECO:0000259" key="5">
    <source>
        <dbReference type="PROSITE" id="PS51698"/>
    </source>
</evidence>